<dbReference type="OrthoDB" id="10605551at2759"/>
<gene>
    <name evidence="2" type="ORF">PTTG_28249</name>
</gene>
<dbReference type="VEuPathDB" id="FungiDB:PTTG_28249"/>
<reference evidence="2" key="1">
    <citation type="submission" date="2009-11" db="EMBL/GenBank/DDBJ databases">
        <authorList>
            <consortium name="The Broad Institute Genome Sequencing Platform"/>
            <person name="Ward D."/>
            <person name="Feldgarden M."/>
            <person name="Earl A."/>
            <person name="Young S.K."/>
            <person name="Zeng Q."/>
            <person name="Koehrsen M."/>
            <person name="Alvarado L."/>
            <person name="Berlin A."/>
            <person name="Bochicchio J."/>
            <person name="Borenstein D."/>
            <person name="Chapman S.B."/>
            <person name="Chen Z."/>
            <person name="Engels R."/>
            <person name="Freedman E."/>
            <person name="Gellesch M."/>
            <person name="Goldberg J."/>
            <person name="Griggs A."/>
            <person name="Gujja S."/>
            <person name="Heilman E."/>
            <person name="Heiman D."/>
            <person name="Hepburn T."/>
            <person name="Howarth C."/>
            <person name="Jen D."/>
            <person name="Larson L."/>
            <person name="Lewis B."/>
            <person name="Mehta T."/>
            <person name="Park D."/>
            <person name="Pearson M."/>
            <person name="Roberts A."/>
            <person name="Saif S."/>
            <person name="Shea T."/>
            <person name="Shenoy N."/>
            <person name="Sisk P."/>
            <person name="Stolte C."/>
            <person name="Sykes S."/>
            <person name="Thomson T."/>
            <person name="Walk T."/>
            <person name="White J."/>
            <person name="Yandava C."/>
            <person name="Izard J."/>
            <person name="Baranova O.V."/>
            <person name="Blanton J.M."/>
            <person name="Tanner A.C."/>
            <person name="Dewhirst F.E."/>
            <person name="Haas B."/>
            <person name="Nusbaum C."/>
            <person name="Birren B."/>
        </authorList>
    </citation>
    <scope>NUCLEOTIDE SEQUENCE [LARGE SCALE GENOMIC DNA]</scope>
    <source>
        <strain evidence="2">1-1 BBBD Race 1</strain>
    </source>
</reference>
<sequence length="476" mass="54678">MISIQQTLLGIALFHHNLISAAHDGIFQTNNHNIDSEVFGNLEDMTDFNFARHRISETDTFHNMDLVLTNRLPRESSHSYFPDVYNYRNSAGSVPTSSLSTGVVSEKGIQNTNNVYQTSNPFLKERELYEGLGVDQHAVYQSLPKTVSTSKPRSSESHLEWKSRAKSMKGPRKMNKIGLTAQQDNSQSAIHGPLNQTGNRKTKKYVRVKAEVIFKELEDAKKDTILGKQLVAAREKEYKMATDERKAFKDFRNKVENKREELQLAYGVRNTRQYRVALELFLQQTDPELEGKKIAIYPPPFRHTLSRNGMEANHNSYIKLILPSAARKQSEVCANRLVHRITMIGHYLDYMQQFPHFITEVQEQGIIPDEEHQDLLEWFYNLVFKDTQDHPPLLGWAEIHFSPQQNANKKFNPTQILIYKSLMQSGTLTTPQAGRVALELRKIWLRSHSLISKEQRQQTAVAQLESFSLGGRSFAY</sequence>
<protein>
    <submittedName>
        <fullName evidence="2 3">Uncharacterized protein</fullName>
    </submittedName>
</protein>
<proteinExistence type="predicted"/>
<dbReference type="Proteomes" id="UP000005240">
    <property type="component" value="Unassembled WGS sequence"/>
</dbReference>
<dbReference type="EnsemblFungi" id="PTTG_28249-t43_1">
    <property type="protein sequence ID" value="PTTG_28249-t43_1-p1"/>
    <property type="gene ID" value="PTTG_28249"/>
</dbReference>
<feature type="region of interest" description="Disordered" evidence="1">
    <location>
        <begin position="145"/>
        <end position="171"/>
    </location>
</feature>
<reference evidence="2" key="2">
    <citation type="submission" date="2016-05" db="EMBL/GenBank/DDBJ databases">
        <title>Comparative analysis highlights variable genome content of wheat rusts and divergence of the mating loci.</title>
        <authorList>
            <person name="Cuomo C.A."/>
            <person name="Bakkeren G."/>
            <person name="Szabo L."/>
            <person name="Khalil H."/>
            <person name="Joly D."/>
            <person name="Goldberg J."/>
            <person name="Young S."/>
            <person name="Zeng Q."/>
            <person name="Fellers J."/>
        </authorList>
    </citation>
    <scope>NUCLEOTIDE SEQUENCE [LARGE SCALE GENOMIC DNA]</scope>
    <source>
        <strain evidence="2">1-1 BBBD Race 1</strain>
    </source>
</reference>
<evidence type="ECO:0000313" key="4">
    <source>
        <dbReference type="Proteomes" id="UP000005240"/>
    </source>
</evidence>
<evidence type="ECO:0000313" key="2">
    <source>
        <dbReference type="EMBL" id="OAV90645.1"/>
    </source>
</evidence>
<reference evidence="3 4" key="3">
    <citation type="journal article" date="2017" name="G3 (Bethesda)">
        <title>Comparative analysis highlights variable genome content of wheat rusts and divergence of the mating loci.</title>
        <authorList>
            <person name="Cuomo C.A."/>
            <person name="Bakkeren G."/>
            <person name="Khalil H.B."/>
            <person name="Panwar V."/>
            <person name="Joly D."/>
            <person name="Linning R."/>
            <person name="Sakthikumar S."/>
            <person name="Song X."/>
            <person name="Adiconis X."/>
            <person name="Fan L."/>
            <person name="Goldberg J.M."/>
            <person name="Levin J.Z."/>
            <person name="Young S."/>
            <person name="Zeng Q."/>
            <person name="Anikster Y."/>
            <person name="Bruce M."/>
            <person name="Wang M."/>
            <person name="Yin C."/>
            <person name="McCallum B."/>
            <person name="Szabo L.J."/>
            <person name="Hulbert S."/>
            <person name="Chen X."/>
            <person name="Fellers J.P."/>
        </authorList>
    </citation>
    <scope>NUCLEOTIDE SEQUENCE</scope>
    <source>
        <strain evidence="3">isolate 1-1 / race 1 (BBBD)</strain>
        <strain evidence="4">Isolate 1-1 / race 1 (BBBD)</strain>
    </source>
</reference>
<dbReference type="EMBL" id="ADAS02000097">
    <property type="protein sequence ID" value="OAV90645.1"/>
    <property type="molecule type" value="Genomic_DNA"/>
</dbReference>
<feature type="compositionally biased region" description="Basic and acidic residues" evidence="1">
    <location>
        <begin position="153"/>
        <end position="163"/>
    </location>
</feature>
<accession>A0A180GDC6</accession>
<dbReference type="AlphaFoldDB" id="A0A180GDC6"/>
<reference evidence="3" key="4">
    <citation type="submission" date="2025-05" db="UniProtKB">
        <authorList>
            <consortium name="EnsemblFungi"/>
        </authorList>
    </citation>
    <scope>IDENTIFICATION</scope>
    <source>
        <strain evidence="3">isolate 1-1 / race 1 (BBBD)</strain>
    </source>
</reference>
<name>A0A180GDC6_PUCT1</name>
<evidence type="ECO:0000256" key="1">
    <source>
        <dbReference type="SAM" id="MobiDB-lite"/>
    </source>
</evidence>
<evidence type="ECO:0000313" key="3">
    <source>
        <dbReference type="EnsemblFungi" id="PTTG_28249-t43_1-p1"/>
    </source>
</evidence>
<organism evidence="2">
    <name type="scientific">Puccinia triticina (isolate 1-1 / race 1 (BBBD))</name>
    <name type="common">Brown leaf rust fungus</name>
    <dbReference type="NCBI Taxonomy" id="630390"/>
    <lineage>
        <taxon>Eukaryota</taxon>
        <taxon>Fungi</taxon>
        <taxon>Dikarya</taxon>
        <taxon>Basidiomycota</taxon>
        <taxon>Pucciniomycotina</taxon>
        <taxon>Pucciniomycetes</taxon>
        <taxon>Pucciniales</taxon>
        <taxon>Pucciniaceae</taxon>
        <taxon>Puccinia</taxon>
    </lineage>
</organism>
<keyword evidence="4" id="KW-1185">Reference proteome</keyword>